<feature type="compositionally biased region" description="Polar residues" evidence="1">
    <location>
        <begin position="211"/>
        <end position="221"/>
    </location>
</feature>
<sequence>MTDIVWISAVAAAYESADILGIDIAPVQYATESNCRFEIDNINAEWTREWDYFHLIYGHNLLGNVDDWPRLCRNAFRSLTAGGCFELRDRPFRYTGEGEPNGSWNRVSQEVDVLGGLVGYSFSITPGMYTRYMENAGFRDIHETWTTIPVVACLDVILDQIECLLFLKWHRESVDSEEARMRMAALRSQLESEAGGVTTQCVTVWGRKPSSRQSSPASGHPNSAAGEDDEDGLTDQGGREELSTHTSKRGYDDGSVDITPTTA</sequence>
<reference evidence="2" key="1">
    <citation type="submission" date="2022-07" db="EMBL/GenBank/DDBJ databases">
        <title>Fungi with potential for degradation of polypropylene.</title>
        <authorList>
            <person name="Gostincar C."/>
        </authorList>
    </citation>
    <scope>NUCLEOTIDE SEQUENCE</scope>
    <source>
        <strain evidence="2">EXF-13308</strain>
    </source>
</reference>
<organism evidence="2 3">
    <name type="scientific">Pleurostoma richardsiae</name>
    <dbReference type="NCBI Taxonomy" id="41990"/>
    <lineage>
        <taxon>Eukaryota</taxon>
        <taxon>Fungi</taxon>
        <taxon>Dikarya</taxon>
        <taxon>Ascomycota</taxon>
        <taxon>Pezizomycotina</taxon>
        <taxon>Sordariomycetes</taxon>
        <taxon>Sordariomycetidae</taxon>
        <taxon>Calosphaeriales</taxon>
        <taxon>Pleurostomataceae</taxon>
        <taxon>Pleurostoma</taxon>
    </lineage>
</organism>
<dbReference type="EMBL" id="JANBVO010000088">
    <property type="protein sequence ID" value="KAJ9130470.1"/>
    <property type="molecule type" value="Genomic_DNA"/>
</dbReference>
<feature type="region of interest" description="Disordered" evidence="1">
    <location>
        <begin position="207"/>
        <end position="263"/>
    </location>
</feature>
<dbReference type="Proteomes" id="UP001174694">
    <property type="component" value="Unassembled WGS sequence"/>
</dbReference>
<evidence type="ECO:0008006" key="4">
    <source>
        <dbReference type="Google" id="ProtNLM"/>
    </source>
</evidence>
<proteinExistence type="predicted"/>
<dbReference type="SUPFAM" id="SSF53335">
    <property type="entry name" value="S-adenosyl-L-methionine-dependent methyltransferases"/>
    <property type="match status" value="1"/>
</dbReference>
<dbReference type="AlphaFoldDB" id="A0AA38VGC8"/>
<evidence type="ECO:0000313" key="3">
    <source>
        <dbReference type="Proteomes" id="UP001174694"/>
    </source>
</evidence>
<dbReference type="Gene3D" id="3.40.50.150">
    <property type="entry name" value="Vaccinia Virus protein VP39"/>
    <property type="match status" value="1"/>
</dbReference>
<protein>
    <recommendedName>
        <fullName evidence="4">Methyltransferase domain-containing protein</fullName>
    </recommendedName>
</protein>
<keyword evidence="3" id="KW-1185">Reference proteome</keyword>
<evidence type="ECO:0000256" key="1">
    <source>
        <dbReference type="SAM" id="MobiDB-lite"/>
    </source>
</evidence>
<gene>
    <name evidence="2" type="ORF">NKR23_g12182</name>
</gene>
<dbReference type="InterPro" id="IPR029063">
    <property type="entry name" value="SAM-dependent_MTases_sf"/>
</dbReference>
<name>A0AA38VGC8_9PEZI</name>
<evidence type="ECO:0000313" key="2">
    <source>
        <dbReference type="EMBL" id="KAJ9130470.1"/>
    </source>
</evidence>
<accession>A0AA38VGC8</accession>
<comment type="caution">
    <text evidence="2">The sequence shown here is derived from an EMBL/GenBank/DDBJ whole genome shotgun (WGS) entry which is preliminary data.</text>
</comment>